<organism evidence="3 4">
    <name type="scientific">Macrophomina phaseolina (strain MS6)</name>
    <name type="common">Charcoal rot fungus</name>
    <dbReference type="NCBI Taxonomy" id="1126212"/>
    <lineage>
        <taxon>Eukaryota</taxon>
        <taxon>Fungi</taxon>
        <taxon>Dikarya</taxon>
        <taxon>Ascomycota</taxon>
        <taxon>Pezizomycotina</taxon>
        <taxon>Dothideomycetes</taxon>
        <taxon>Dothideomycetes incertae sedis</taxon>
        <taxon>Botryosphaeriales</taxon>
        <taxon>Botryosphaeriaceae</taxon>
        <taxon>Macrophomina</taxon>
    </lineage>
</organism>
<keyword evidence="2" id="KW-0812">Transmembrane</keyword>
<feature type="region of interest" description="Disordered" evidence="1">
    <location>
        <begin position="395"/>
        <end position="451"/>
    </location>
</feature>
<reference evidence="3 4" key="1">
    <citation type="journal article" date="2012" name="BMC Genomics">
        <title>Tools to kill: Genome of one of the most destructive plant pathogenic fungi Macrophomina phaseolina.</title>
        <authorList>
            <person name="Islam M.S."/>
            <person name="Haque M.S."/>
            <person name="Islam M.M."/>
            <person name="Emdad E.M."/>
            <person name="Halim A."/>
            <person name="Hossen Q.M.M."/>
            <person name="Hossain M.Z."/>
            <person name="Ahmed B."/>
            <person name="Rahim S."/>
            <person name="Rahman M.S."/>
            <person name="Alam M.M."/>
            <person name="Hou S."/>
            <person name="Wan X."/>
            <person name="Saito J.A."/>
            <person name="Alam M."/>
        </authorList>
    </citation>
    <scope>NUCLEOTIDE SEQUENCE [LARGE SCALE GENOMIC DNA]</scope>
    <source>
        <strain evidence="3 4">MS6</strain>
    </source>
</reference>
<dbReference type="STRING" id="1126212.K2RND7"/>
<feature type="compositionally biased region" description="Polar residues" evidence="1">
    <location>
        <begin position="419"/>
        <end position="428"/>
    </location>
</feature>
<feature type="transmembrane region" description="Helical" evidence="2">
    <location>
        <begin position="96"/>
        <end position="118"/>
    </location>
</feature>
<dbReference type="Proteomes" id="UP000007129">
    <property type="component" value="Unassembled WGS sequence"/>
</dbReference>
<keyword evidence="2" id="KW-0472">Membrane</keyword>
<dbReference type="InParanoid" id="K2RND7"/>
<gene>
    <name evidence="3" type="ORF">MPH_11202</name>
</gene>
<evidence type="ECO:0008006" key="5">
    <source>
        <dbReference type="Google" id="ProtNLM"/>
    </source>
</evidence>
<protein>
    <recommendedName>
        <fullName evidence="5">MFS maltose permease</fullName>
    </recommendedName>
</protein>
<dbReference type="EMBL" id="AHHD01000467">
    <property type="protein sequence ID" value="EKG11709.1"/>
    <property type="molecule type" value="Genomic_DNA"/>
</dbReference>
<comment type="caution">
    <text evidence="3">The sequence shown here is derived from an EMBL/GenBank/DDBJ whole genome shotgun (WGS) entry which is preliminary data.</text>
</comment>
<evidence type="ECO:0000256" key="2">
    <source>
        <dbReference type="SAM" id="Phobius"/>
    </source>
</evidence>
<accession>K2RND7</accession>
<dbReference type="OrthoDB" id="5408102at2759"/>
<dbReference type="AlphaFoldDB" id="K2RND7"/>
<feature type="compositionally biased region" description="Pro residues" evidence="1">
    <location>
        <begin position="404"/>
        <end position="415"/>
    </location>
</feature>
<sequence>MQTSRLVLCRIPPLRRPLRPPSSFLQHPKPRPFTHNSQLLLVISPSVGPRPQLPFLHPASAANASLRRHPPPFGQRQLARLLTTESKKYIKEQVWIAGKWTLFLWTSVGLLFIAAFGVQNEILERRTPTPPEWSTISRMNYRSARAQEDPEFWPSGLTDWASAGSMYKGLLERLEDPNIDGAGLQEQEEGGILVPGVGMAGFDVSAKSEPWRRGYHEVLMGCARAAEHLDGWVKDTTRRICFPPDVVIGPSNPNPRPCPPYAHEAPLEENCVPAFEQPETYYMKVLTTKGFSTGQRLDAALAYAEWLDFKGLPDSAAEMYTWALDIAASGIPDPTTVIDTTTGIIRDSSSAVAPSASPNIARAATALATHHARQRDVTKALPIFLSVLRARTTAPVSTSSTLSTPPPPPPPPPSSSTPNDTGVLSTIRSVLAPPSYPSPPPTGDDPLTRTPASVCDEAALKTYIGEILFATSPSSRDTGLGWTRDAVADAEAGVGESSALVPAEKERCAQCLEVALGNLAKMIGVLAEEEREGRRKAKESWVPAWGWGRKGGEEEEEEGVWEREEREVLGRIEALRKEGLRARFARAGKVKGGTWIG</sequence>
<feature type="compositionally biased region" description="Pro residues" evidence="1">
    <location>
        <begin position="434"/>
        <end position="443"/>
    </location>
</feature>
<name>K2RND7_MACPH</name>
<evidence type="ECO:0000313" key="3">
    <source>
        <dbReference type="EMBL" id="EKG11709.1"/>
    </source>
</evidence>
<dbReference type="HOGENOM" id="CLU_011673_1_0_1"/>
<proteinExistence type="predicted"/>
<dbReference type="eggNOG" id="ENOG502RRIM">
    <property type="taxonomic scope" value="Eukaryota"/>
</dbReference>
<evidence type="ECO:0000313" key="4">
    <source>
        <dbReference type="Proteomes" id="UP000007129"/>
    </source>
</evidence>
<keyword evidence="2" id="KW-1133">Transmembrane helix</keyword>
<evidence type="ECO:0000256" key="1">
    <source>
        <dbReference type="SAM" id="MobiDB-lite"/>
    </source>
</evidence>
<dbReference type="VEuPathDB" id="FungiDB:MPH_11202"/>